<evidence type="ECO:0000313" key="1">
    <source>
        <dbReference type="EMBL" id="APD09746.1"/>
    </source>
</evidence>
<sequence length="144" mass="15883">MIAEFIQVLAQELPPVPIYVGLAGLDEHAHPPRLVVVPERETLEASTQYTFPAPTGRPLYARRVRLSLYLWASAYSDVEGMLAEVLTALRRRLGTLAQPRDGEWVEGGAIALGVAYRLGLEVVAPVEEREQYVILEQLAMQCGG</sequence>
<dbReference type="AlphaFoldDB" id="A0A1J0LUG4"/>
<protein>
    <submittedName>
        <fullName evidence="1">Uncharacterized protein</fullName>
    </submittedName>
</protein>
<reference evidence="2" key="1">
    <citation type="submission" date="2016-06" db="EMBL/GenBank/DDBJ databases">
        <title>Whole genome sequencing of Thermus brockianus strain GE-1.</title>
        <authorList>
            <person name="Schaefers C."/>
            <person name="Blank S."/>
            <person name="Wiebusch S."/>
            <person name="Elleuche S."/>
            <person name="Antranikian G."/>
        </authorList>
    </citation>
    <scope>NUCLEOTIDE SEQUENCE [LARGE SCALE GENOMIC DNA]</scope>
    <source>
        <strain evidence="2">GE-1</strain>
    </source>
</reference>
<organism evidence="1 2">
    <name type="scientific">Thermus brockianus</name>
    <dbReference type="NCBI Taxonomy" id="56956"/>
    <lineage>
        <taxon>Bacteria</taxon>
        <taxon>Thermotogati</taxon>
        <taxon>Deinococcota</taxon>
        <taxon>Deinococci</taxon>
        <taxon>Thermales</taxon>
        <taxon>Thermaceae</taxon>
        <taxon>Thermus</taxon>
    </lineage>
</organism>
<dbReference type="OrthoDB" id="9877580at2"/>
<dbReference type="KEGG" id="tbc:A0O31_01638"/>
<dbReference type="RefSeq" id="WP_071677405.1">
    <property type="nucleotide sequence ID" value="NZ_CP016312.1"/>
</dbReference>
<accession>A0A1J0LUG4</accession>
<name>A0A1J0LUG4_THEBO</name>
<gene>
    <name evidence="1" type="ORF">A0O31_01638</name>
</gene>
<dbReference type="STRING" id="56956.A0O31_01638"/>
<dbReference type="EMBL" id="CP016312">
    <property type="protein sequence ID" value="APD09746.1"/>
    <property type="molecule type" value="Genomic_DNA"/>
</dbReference>
<proteinExistence type="predicted"/>
<evidence type="ECO:0000313" key="2">
    <source>
        <dbReference type="Proteomes" id="UP000182993"/>
    </source>
</evidence>
<dbReference type="Proteomes" id="UP000182993">
    <property type="component" value="Chromosome"/>
</dbReference>